<organism evidence="2 3">
    <name type="scientific">Phytophthora pseudosyringae</name>
    <dbReference type="NCBI Taxonomy" id="221518"/>
    <lineage>
        <taxon>Eukaryota</taxon>
        <taxon>Sar</taxon>
        <taxon>Stramenopiles</taxon>
        <taxon>Oomycota</taxon>
        <taxon>Peronosporomycetes</taxon>
        <taxon>Peronosporales</taxon>
        <taxon>Peronosporaceae</taxon>
        <taxon>Phytophthora</taxon>
    </lineage>
</organism>
<sequence length="175" mass="19411">MHKRQLRTDERRVEELTEENNGILDRLIGTDQRGSRSIPRLRSGYLPARQYPKPTDTLRWINVTNGEETLVSVRHAVDYVLYVNGNHRISASVRDNIGERFDADPRYAIVPPKPPADEGDADHANLEALLSFLGETATTPPPPEPSPTISVHVSSCVQHSSTTGWPTQTPPAPST</sequence>
<evidence type="ECO:0000256" key="1">
    <source>
        <dbReference type="SAM" id="MobiDB-lite"/>
    </source>
</evidence>
<dbReference type="OrthoDB" id="103539at2759"/>
<feature type="compositionally biased region" description="Low complexity" evidence="1">
    <location>
        <begin position="147"/>
        <end position="161"/>
    </location>
</feature>
<gene>
    <name evidence="2" type="ORF">PHYPSEUDO_011751</name>
</gene>
<dbReference type="AlphaFoldDB" id="A0A8T1V8M5"/>
<reference evidence="2" key="1">
    <citation type="submission" date="2021-02" db="EMBL/GenBank/DDBJ databases">
        <authorList>
            <person name="Palmer J.M."/>
        </authorList>
    </citation>
    <scope>NUCLEOTIDE SEQUENCE</scope>
    <source>
        <strain evidence="2">SCRP734</strain>
    </source>
</reference>
<comment type="caution">
    <text evidence="2">The sequence shown here is derived from an EMBL/GenBank/DDBJ whole genome shotgun (WGS) entry which is preliminary data.</text>
</comment>
<dbReference type="Proteomes" id="UP000694044">
    <property type="component" value="Unassembled WGS sequence"/>
</dbReference>
<feature type="region of interest" description="Disordered" evidence="1">
    <location>
        <begin position="132"/>
        <end position="175"/>
    </location>
</feature>
<protein>
    <submittedName>
        <fullName evidence="2">Uncharacterized protein</fullName>
    </submittedName>
</protein>
<dbReference type="EMBL" id="JAGDFM010000535">
    <property type="protein sequence ID" value="KAG7377381.1"/>
    <property type="molecule type" value="Genomic_DNA"/>
</dbReference>
<evidence type="ECO:0000313" key="3">
    <source>
        <dbReference type="Proteomes" id="UP000694044"/>
    </source>
</evidence>
<proteinExistence type="predicted"/>
<accession>A0A8T1V8M5</accession>
<name>A0A8T1V8M5_9STRA</name>
<keyword evidence="3" id="KW-1185">Reference proteome</keyword>
<evidence type="ECO:0000313" key="2">
    <source>
        <dbReference type="EMBL" id="KAG7377381.1"/>
    </source>
</evidence>